<proteinExistence type="predicted"/>
<dbReference type="EMBL" id="GBRH01176789">
    <property type="protein sequence ID" value="JAE21107.1"/>
    <property type="molecule type" value="Transcribed_RNA"/>
</dbReference>
<dbReference type="AlphaFoldDB" id="A0A0A9G9I8"/>
<name>A0A0A9G9I8_ARUDO</name>
<accession>A0A0A9G9I8</accession>
<reference evidence="2" key="1">
    <citation type="submission" date="2014-09" db="EMBL/GenBank/DDBJ databases">
        <authorList>
            <person name="Magalhaes I.L.F."/>
            <person name="Oliveira U."/>
            <person name="Santos F.R."/>
            <person name="Vidigal T.H.D.A."/>
            <person name="Brescovit A.D."/>
            <person name="Santos A.J."/>
        </authorList>
    </citation>
    <scope>NUCLEOTIDE SEQUENCE</scope>
    <source>
        <tissue evidence="2">Shoot tissue taken approximately 20 cm above the soil surface</tissue>
    </source>
</reference>
<protein>
    <submittedName>
        <fullName evidence="2">Uncharacterized protein</fullName>
    </submittedName>
</protein>
<evidence type="ECO:0000313" key="2">
    <source>
        <dbReference type="EMBL" id="JAE21107.1"/>
    </source>
</evidence>
<feature type="region of interest" description="Disordered" evidence="1">
    <location>
        <begin position="1"/>
        <end position="33"/>
    </location>
</feature>
<sequence length="115" mass="12463">MFPVQPQQPLYPRSPAATPPARNDDGDGVRAPQVGGRLQGLQLRLHLGAGWSPASVSSLRPRPELRSGCGGWTEILACAMGKFGGSGSLFLLRAFCRTRRSRNSRRPRSLRSPTP</sequence>
<evidence type="ECO:0000256" key="1">
    <source>
        <dbReference type="SAM" id="MobiDB-lite"/>
    </source>
</evidence>
<organism evidence="2">
    <name type="scientific">Arundo donax</name>
    <name type="common">Giant reed</name>
    <name type="synonym">Donax arundinaceus</name>
    <dbReference type="NCBI Taxonomy" id="35708"/>
    <lineage>
        <taxon>Eukaryota</taxon>
        <taxon>Viridiplantae</taxon>
        <taxon>Streptophyta</taxon>
        <taxon>Embryophyta</taxon>
        <taxon>Tracheophyta</taxon>
        <taxon>Spermatophyta</taxon>
        <taxon>Magnoliopsida</taxon>
        <taxon>Liliopsida</taxon>
        <taxon>Poales</taxon>
        <taxon>Poaceae</taxon>
        <taxon>PACMAD clade</taxon>
        <taxon>Arundinoideae</taxon>
        <taxon>Arundineae</taxon>
        <taxon>Arundo</taxon>
    </lineage>
</organism>
<reference evidence="2" key="2">
    <citation type="journal article" date="2015" name="Data Brief">
        <title>Shoot transcriptome of the giant reed, Arundo donax.</title>
        <authorList>
            <person name="Barrero R.A."/>
            <person name="Guerrero F.D."/>
            <person name="Moolhuijzen P."/>
            <person name="Goolsby J.A."/>
            <person name="Tidwell J."/>
            <person name="Bellgard S.E."/>
            <person name="Bellgard M.I."/>
        </authorList>
    </citation>
    <scope>NUCLEOTIDE SEQUENCE</scope>
    <source>
        <tissue evidence="2">Shoot tissue taken approximately 20 cm above the soil surface</tissue>
    </source>
</reference>